<dbReference type="CDD" id="cd06223">
    <property type="entry name" value="PRTases_typeI"/>
    <property type="match status" value="1"/>
</dbReference>
<sequence length="140" mass="14374">MEATPGRKDSAGYRTLARISSGIDFRPSSRAPRKQKRGAAPGSAAPLSFQPEPCRGSEIQAGALIPAIVASALPDLTGKRVMLVDDLLSTGSTLRSAKVLLDTAGVAGVFGVCLLSSTGGVRTDVARVLTDALARPTLEA</sequence>
<name>A0ABX7B5M3_9PROT</name>
<feature type="region of interest" description="Disordered" evidence="1">
    <location>
        <begin position="1"/>
        <end position="50"/>
    </location>
</feature>
<evidence type="ECO:0000259" key="2">
    <source>
        <dbReference type="Pfam" id="PF00156"/>
    </source>
</evidence>
<protein>
    <recommendedName>
        <fullName evidence="2">Phosphoribosyltransferase domain-containing protein</fullName>
    </recommendedName>
</protein>
<evidence type="ECO:0000313" key="3">
    <source>
        <dbReference type="EMBL" id="QQP89472.1"/>
    </source>
</evidence>
<evidence type="ECO:0000256" key="1">
    <source>
        <dbReference type="SAM" id="MobiDB-lite"/>
    </source>
</evidence>
<dbReference type="RefSeq" id="WP_201075723.1">
    <property type="nucleotide sequence ID" value="NZ_CP067420.1"/>
</dbReference>
<dbReference type="Proteomes" id="UP000595197">
    <property type="component" value="Chromosome"/>
</dbReference>
<reference evidence="3" key="1">
    <citation type="submission" date="2021-02" db="EMBL/GenBank/DDBJ databases">
        <title>Skermanella TT6 skin isolate.</title>
        <authorList>
            <person name="Lee K."/>
            <person name="Ganzorig M."/>
        </authorList>
    </citation>
    <scope>NUCLEOTIDE SEQUENCE</scope>
    <source>
        <strain evidence="3">TT6</strain>
    </source>
</reference>
<evidence type="ECO:0000313" key="4">
    <source>
        <dbReference type="Proteomes" id="UP000595197"/>
    </source>
</evidence>
<feature type="domain" description="Phosphoribosyltransferase" evidence="2">
    <location>
        <begin position="60"/>
        <end position="114"/>
    </location>
</feature>
<dbReference type="InterPro" id="IPR000836">
    <property type="entry name" value="PRTase_dom"/>
</dbReference>
<feature type="compositionally biased region" description="Basic and acidic residues" evidence="1">
    <location>
        <begin position="1"/>
        <end position="11"/>
    </location>
</feature>
<accession>A0ABX7B5M3</accession>
<gene>
    <name evidence="3" type="ORF">IGS68_26465</name>
</gene>
<dbReference type="SUPFAM" id="SSF53271">
    <property type="entry name" value="PRTase-like"/>
    <property type="match status" value="1"/>
</dbReference>
<proteinExistence type="predicted"/>
<dbReference type="Pfam" id="PF00156">
    <property type="entry name" value="Pribosyltran"/>
    <property type="match status" value="1"/>
</dbReference>
<keyword evidence="4" id="KW-1185">Reference proteome</keyword>
<dbReference type="InterPro" id="IPR029057">
    <property type="entry name" value="PRTase-like"/>
</dbReference>
<dbReference type="Gene3D" id="3.40.50.2020">
    <property type="match status" value="1"/>
</dbReference>
<organism evidence="3 4">
    <name type="scientific">Skermanella cutis</name>
    <dbReference type="NCBI Taxonomy" id="2775420"/>
    <lineage>
        <taxon>Bacteria</taxon>
        <taxon>Pseudomonadati</taxon>
        <taxon>Pseudomonadota</taxon>
        <taxon>Alphaproteobacteria</taxon>
        <taxon>Rhodospirillales</taxon>
        <taxon>Azospirillaceae</taxon>
        <taxon>Skermanella</taxon>
    </lineage>
</organism>
<dbReference type="EMBL" id="CP067420">
    <property type="protein sequence ID" value="QQP89472.1"/>
    <property type="molecule type" value="Genomic_DNA"/>
</dbReference>